<dbReference type="EMBL" id="CP115174">
    <property type="protein sequence ID" value="WBO21478.1"/>
    <property type="molecule type" value="Genomic_DNA"/>
</dbReference>
<feature type="signal peptide" evidence="4">
    <location>
        <begin position="1"/>
        <end position="27"/>
    </location>
</feature>
<evidence type="ECO:0000256" key="1">
    <source>
        <dbReference type="ARBA" id="ARBA00007734"/>
    </source>
</evidence>
<feature type="domain" description="Transglycosylase SLT" evidence="5">
    <location>
        <begin position="420"/>
        <end position="526"/>
    </location>
</feature>
<feature type="chain" id="PRO_5047194812" evidence="4">
    <location>
        <begin position="28"/>
        <end position="602"/>
    </location>
</feature>
<evidence type="ECO:0000313" key="6">
    <source>
        <dbReference type="EMBL" id="WBO21478.1"/>
    </source>
</evidence>
<gene>
    <name evidence="6" type="ORF">PBT88_14990</name>
</gene>
<dbReference type="Pfam" id="PF01464">
    <property type="entry name" value="SLT"/>
    <property type="match status" value="1"/>
</dbReference>
<keyword evidence="3 4" id="KW-0732">Signal</keyword>
<reference evidence="6 7" key="1">
    <citation type="submission" date="2022-12" db="EMBL/GenBank/DDBJ databases">
        <title>Sphingomonas abieness sp. nov., an endophytic bacterium isolated from Abies koreana.</title>
        <authorList>
            <person name="Jiang L."/>
            <person name="Lee J."/>
        </authorList>
    </citation>
    <scope>NUCLEOTIDE SEQUENCE [LARGE SCALE GENOMIC DNA]</scope>
    <source>
        <strain evidence="7">PAMB 00755</strain>
    </source>
</reference>
<protein>
    <submittedName>
        <fullName evidence="6">Lytic transglycosylase domain-containing protein</fullName>
    </submittedName>
</protein>
<evidence type="ECO:0000313" key="7">
    <source>
        <dbReference type="Proteomes" id="UP001210865"/>
    </source>
</evidence>
<dbReference type="PANTHER" id="PTHR37423">
    <property type="entry name" value="SOLUBLE LYTIC MUREIN TRANSGLYCOSYLASE-RELATED"/>
    <property type="match status" value="1"/>
</dbReference>
<dbReference type="InterPro" id="IPR008939">
    <property type="entry name" value="Lytic_TGlycosylase_superhlx_U"/>
</dbReference>
<evidence type="ECO:0000259" key="5">
    <source>
        <dbReference type="Pfam" id="PF01464"/>
    </source>
</evidence>
<dbReference type="Proteomes" id="UP001210865">
    <property type="component" value="Chromosome"/>
</dbReference>
<dbReference type="Gene3D" id="1.25.20.10">
    <property type="entry name" value="Bacterial muramidases"/>
    <property type="match status" value="2"/>
</dbReference>
<dbReference type="CDD" id="cd13401">
    <property type="entry name" value="Slt70-like"/>
    <property type="match status" value="1"/>
</dbReference>
<dbReference type="Gene3D" id="1.10.530.10">
    <property type="match status" value="1"/>
</dbReference>
<comment type="similarity">
    <text evidence="2">Belongs to the virb1 family.</text>
</comment>
<evidence type="ECO:0000256" key="2">
    <source>
        <dbReference type="ARBA" id="ARBA00009387"/>
    </source>
</evidence>
<evidence type="ECO:0000256" key="4">
    <source>
        <dbReference type="SAM" id="SignalP"/>
    </source>
</evidence>
<name>A0ABY7NLH4_9SPHN</name>
<dbReference type="PANTHER" id="PTHR37423:SF2">
    <property type="entry name" value="MEMBRANE-BOUND LYTIC MUREIN TRANSGLYCOSYLASE C"/>
    <property type="match status" value="1"/>
</dbReference>
<dbReference type="InterPro" id="IPR023346">
    <property type="entry name" value="Lysozyme-like_dom_sf"/>
</dbReference>
<dbReference type="SUPFAM" id="SSF53955">
    <property type="entry name" value="Lysozyme-like"/>
    <property type="match status" value="1"/>
</dbReference>
<dbReference type="SUPFAM" id="SSF48435">
    <property type="entry name" value="Bacterial muramidases"/>
    <property type="match status" value="1"/>
</dbReference>
<comment type="similarity">
    <text evidence="1">Belongs to the transglycosylase Slt family.</text>
</comment>
<sequence length="602" mass="64134">MVRSLTTLGWAAGSALALILSAGAASAAADISTAPTGYPTSFAPATSGAVLTADQRQAYSALFSAIRNGNWADAKAQIAALPDGVLTPVARAELFLAKNSPRVERDDLLALLAQAPDLPQAPQLMLLARKRGSADLPTLPTPRDLDWVNGAPRRIAARATSGDIAAANFSTQALPLLKTDNPAGAETLLNGTIAQLTPEAATEWQQRIAWSYFLNNDDASASRLAALAARGPGEWAVQASWVQGLAAWRSNDCKTAEDAFTRVAGNGGDAEMRAAGQFWTARAETRCGRFAAVQQHLRIAARNPETFYGLVAARLLGMAVPTTTAASKLTTSEWTALATHPDVRRAAALAEIGEYGLADEMLRWQARIGADNDHKALLHLAAQLDLPATQIWLAHNCPAGEVIEASARYPEPNWVPQGGWQVDRALVFAHTLQESRFRTDALSPAGARGLMQVLPTTADLIERKRGSGVTVDRASLSSPQVNMAYGQAYLEQLRDATGGLLPKVIAAYNAGPNAVARWDINNRAQNDPLLYIESIPYGETRGYVTTVLRNYWMYERQSGEKTLSLKALAQGAWPRFPTLGAAARAGVASAQTMALRSAGIAD</sequence>
<accession>A0ABY7NLH4</accession>
<keyword evidence="7" id="KW-1185">Reference proteome</keyword>
<organism evidence="6 7">
    <name type="scientific">Sphingomonas abietis</name>
    <dbReference type="NCBI Taxonomy" id="3012344"/>
    <lineage>
        <taxon>Bacteria</taxon>
        <taxon>Pseudomonadati</taxon>
        <taxon>Pseudomonadota</taxon>
        <taxon>Alphaproteobacteria</taxon>
        <taxon>Sphingomonadales</taxon>
        <taxon>Sphingomonadaceae</taxon>
        <taxon>Sphingomonas</taxon>
    </lineage>
</organism>
<dbReference type="InterPro" id="IPR008258">
    <property type="entry name" value="Transglycosylase_SLT_dom_1"/>
</dbReference>
<proteinExistence type="inferred from homology"/>
<evidence type="ECO:0000256" key="3">
    <source>
        <dbReference type="ARBA" id="ARBA00022729"/>
    </source>
</evidence>
<dbReference type="RefSeq" id="WP_270076127.1">
    <property type="nucleotide sequence ID" value="NZ_CP115174.1"/>
</dbReference>